<accession>A0A0E9TYV6</accession>
<reference evidence="1" key="1">
    <citation type="submission" date="2014-11" db="EMBL/GenBank/DDBJ databases">
        <authorList>
            <person name="Amaro Gonzalez C."/>
        </authorList>
    </citation>
    <scope>NUCLEOTIDE SEQUENCE</scope>
</reference>
<organism evidence="1">
    <name type="scientific">Anguilla anguilla</name>
    <name type="common">European freshwater eel</name>
    <name type="synonym">Muraena anguilla</name>
    <dbReference type="NCBI Taxonomy" id="7936"/>
    <lineage>
        <taxon>Eukaryota</taxon>
        <taxon>Metazoa</taxon>
        <taxon>Chordata</taxon>
        <taxon>Craniata</taxon>
        <taxon>Vertebrata</taxon>
        <taxon>Euteleostomi</taxon>
        <taxon>Actinopterygii</taxon>
        <taxon>Neopterygii</taxon>
        <taxon>Teleostei</taxon>
        <taxon>Anguilliformes</taxon>
        <taxon>Anguillidae</taxon>
        <taxon>Anguilla</taxon>
    </lineage>
</organism>
<proteinExistence type="predicted"/>
<sequence length="20" mass="2381">MWQNLLMLIHEQPADRNGTI</sequence>
<reference evidence="1" key="2">
    <citation type="journal article" date="2015" name="Fish Shellfish Immunol.">
        <title>Early steps in the European eel (Anguilla anguilla)-Vibrio vulnificus interaction in the gills: Role of the RtxA13 toxin.</title>
        <authorList>
            <person name="Callol A."/>
            <person name="Pajuelo D."/>
            <person name="Ebbesson L."/>
            <person name="Teles M."/>
            <person name="MacKenzie S."/>
            <person name="Amaro C."/>
        </authorList>
    </citation>
    <scope>NUCLEOTIDE SEQUENCE</scope>
</reference>
<evidence type="ECO:0000313" key="1">
    <source>
        <dbReference type="EMBL" id="JAH58829.1"/>
    </source>
</evidence>
<dbReference type="EMBL" id="GBXM01049748">
    <property type="protein sequence ID" value="JAH58829.1"/>
    <property type="molecule type" value="Transcribed_RNA"/>
</dbReference>
<dbReference type="AlphaFoldDB" id="A0A0E9TYV6"/>
<name>A0A0E9TYV6_ANGAN</name>
<protein>
    <submittedName>
        <fullName evidence="1">Uncharacterized protein</fullName>
    </submittedName>
</protein>